<dbReference type="Gene3D" id="3.40.50.2000">
    <property type="entry name" value="Glycogen Phosphorylase B"/>
    <property type="match status" value="2"/>
</dbReference>
<evidence type="ECO:0000313" key="2">
    <source>
        <dbReference type="Proteomes" id="UP000199373"/>
    </source>
</evidence>
<dbReference type="EMBL" id="FOIQ01000001">
    <property type="protein sequence ID" value="SEV87984.1"/>
    <property type="molecule type" value="Genomic_DNA"/>
</dbReference>
<name>A0A1I0MIX9_9BACT</name>
<evidence type="ECO:0000313" key="1">
    <source>
        <dbReference type="EMBL" id="SEV87984.1"/>
    </source>
</evidence>
<dbReference type="SUPFAM" id="SSF53756">
    <property type="entry name" value="UDP-Glycosyltransferase/glycogen phosphorylase"/>
    <property type="match status" value="1"/>
</dbReference>
<proteinExistence type="predicted"/>
<sequence>MKKVLFLIFHGFDPNNGISKKVSYQVDALRTCGMEVHLCYMDESSSKKRIVDNTVIADYGNSTISKILKRTEFASIVKYAINSHIDFVYIRSNHNANPFTIKMVKRMKQAGMKVVLEIPTYPYDTEYHAQGMDNLIFLDKVFRHSLARHLDAIITFSDDERIFGQRTIRISNGIDFRNVKVKTAENDTNKSLNLIGVAEIHGWHGFDRVVKGLAVYYAQQPAYIVRFHVVGYFYSAEGEKEFRKTVSDLQMDEYVILHGKKHGEELDRIFDSCDFGIGSLGRHRVGIQSIKTLKNREYAARGIPFVYSETDQDFDCKPFVMKAPADESAIDINELVRFYHQLRMSPQAIRDSIQDLSWENQMRHVIKEIFG</sequence>
<dbReference type="RefSeq" id="WP_091914672.1">
    <property type="nucleotide sequence ID" value="NZ_FOIQ01000001.1"/>
</dbReference>
<reference evidence="1 2" key="1">
    <citation type="submission" date="2016-10" db="EMBL/GenBank/DDBJ databases">
        <authorList>
            <person name="de Groot N.N."/>
        </authorList>
    </citation>
    <scope>NUCLEOTIDE SEQUENCE [LARGE SCALE GENOMIC DNA]</scope>
    <source>
        <strain evidence="1 2">TC2-24</strain>
    </source>
</reference>
<keyword evidence="2" id="KW-1185">Reference proteome</keyword>
<dbReference type="AlphaFoldDB" id="A0A1I0MIX9"/>
<protein>
    <submittedName>
        <fullName evidence="1">Uncharacterized protein</fullName>
    </submittedName>
</protein>
<organism evidence="1 2">
    <name type="scientific">Prevotella aff. ruminicola Tc2-24</name>
    <dbReference type="NCBI Taxonomy" id="81582"/>
    <lineage>
        <taxon>Bacteria</taxon>
        <taxon>Pseudomonadati</taxon>
        <taxon>Bacteroidota</taxon>
        <taxon>Bacteroidia</taxon>
        <taxon>Bacteroidales</taxon>
        <taxon>Prevotellaceae</taxon>
        <taxon>Prevotella</taxon>
    </lineage>
</organism>
<accession>A0A1I0MIX9</accession>
<gene>
    <name evidence="1" type="ORF">SAMN04487850_0684</name>
</gene>
<dbReference type="Proteomes" id="UP000199373">
    <property type="component" value="Unassembled WGS sequence"/>
</dbReference>